<organism evidence="2 3">
    <name type="scientific">Microdochium trichocladiopsis</name>
    <dbReference type="NCBI Taxonomy" id="1682393"/>
    <lineage>
        <taxon>Eukaryota</taxon>
        <taxon>Fungi</taxon>
        <taxon>Dikarya</taxon>
        <taxon>Ascomycota</taxon>
        <taxon>Pezizomycotina</taxon>
        <taxon>Sordariomycetes</taxon>
        <taxon>Xylariomycetidae</taxon>
        <taxon>Xylariales</taxon>
        <taxon>Microdochiaceae</taxon>
        <taxon>Microdochium</taxon>
    </lineage>
</organism>
<dbReference type="Proteomes" id="UP000756346">
    <property type="component" value="Unassembled WGS sequence"/>
</dbReference>
<keyword evidence="3" id="KW-1185">Reference proteome</keyword>
<sequence>MDPPFSTDTTLRSWPDTTLRSWPVAEDELPVAFECNNQLRSPESDIQTFLAVDLQTPRLNSLRQYLWLAGLMQPARSLHRQQLLGRVICITERPQEHLVWHENSMFIKPLPEYLLSFKFWSINICPHEALYRSALGLLWSYTWLIRSKSDLKIAHETGLLPAAVDWPIWTLLTQQILKENHEQLWRDIDQRYTYGELRLSRLNTLARLGFAGFSLRNAVRGYMTGSQRYTTLFERNFGWLLAVFVYITVVLSAMQVALATGRFENDLQFQKACYVFAIASIVLVLAAIALMVLDWFGLFWFHKSR</sequence>
<dbReference type="GeneID" id="70191876"/>
<evidence type="ECO:0000256" key="1">
    <source>
        <dbReference type="SAM" id="Phobius"/>
    </source>
</evidence>
<dbReference type="OrthoDB" id="5086500at2759"/>
<protein>
    <submittedName>
        <fullName evidence="2">Uncharacterized protein</fullName>
    </submittedName>
</protein>
<evidence type="ECO:0000313" key="2">
    <source>
        <dbReference type="EMBL" id="KAH7016033.1"/>
    </source>
</evidence>
<dbReference type="PANTHER" id="PTHR34414">
    <property type="entry name" value="HET DOMAIN-CONTAINING PROTEIN-RELATED"/>
    <property type="match status" value="1"/>
</dbReference>
<evidence type="ECO:0000313" key="3">
    <source>
        <dbReference type="Proteomes" id="UP000756346"/>
    </source>
</evidence>
<dbReference type="AlphaFoldDB" id="A0A9P8XSG1"/>
<accession>A0A9P8XSG1</accession>
<keyword evidence="1" id="KW-0472">Membrane</keyword>
<name>A0A9P8XSG1_9PEZI</name>
<dbReference type="Pfam" id="PF20246">
    <property type="entry name" value="DUF6601"/>
    <property type="match status" value="1"/>
</dbReference>
<gene>
    <name evidence="2" type="ORF">B0I36DRAFT_425518</name>
</gene>
<proteinExistence type="predicted"/>
<dbReference type="RefSeq" id="XP_046005657.1">
    <property type="nucleotide sequence ID" value="XM_046162330.1"/>
</dbReference>
<keyword evidence="1" id="KW-1133">Transmembrane helix</keyword>
<keyword evidence="1" id="KW-0812">Transmembrane</keyword>
<dbReference type="EMBL" id="JAGTJQ010000012">
    <property type="protein sequence ID" value="KAH7016033.1"/>
    <property type="molecule type" value="Genomic_DNA"/>
</dbReference>
<dbReference type="PANTHER" id="PTHR34414:SF1">
    <property type="entry name" value="SUBTILISIN-LIKE SERINE PROTEASE"/>
    <property type="match status" value="1"/>
</dbReference>
<comment type="caution">
    <text evidence="2">The sequence shown here is derived from an EMBL/GenBank/DDBJ whole genome shotgun (WGS) entry which is preliminary data.</text>
</comment>
<feature type="transmembrane region" description="Helical" evidence="1">
    <location>
        <begin position="237"/>
        <end position="260"/>
    </location>
</feature>
<reference evidence="2" key="1">
    <citation type="journal article" date="2021" name="Nat. Commun.">
        <title>Genetic determinants of endophytism in the Arabidopsis root mycobiome.</title>
        <authorList>
            <person name="Mesny F."/>
            <person name="Miyauchi S."/>
            <person name="Thiergart T."/>
            <person name="Pickel B."/>
            <person name="Atanasova L."/>
            <person name="Karlsson M."/>
            <person name="Huettel B."/>
            <person name="Barry K.W."/>
            <person name="Haridas S."/>
            <person name="Chen C."/>
            <person name="Bauer D."/>
            <person name="Andreopoulos W."/>
            <person name="Pangilinan J."/>
            <person name="LaButti K."/>
            <person name="Riley R."/>
            <person name="Lipzen A."/>
            <person name="Clum A."/>
            <person name="Drula E."/>
            <person name="Henrissat B."/>
            <person name="Kohler A."/>
            <person name="Grigoriev I.V."/>
            <person name="Martin F.M."/>
            <person name="Hacquard S."/>
        </authorList>
    </citation>
    <scope>NUCLEOTIDE SEQUENCE</scope>
    <source>
        <strain evidence="2">MPI-CAGE-CH-0230</strain>
    </source>
</reference>
<feature type="transmembrane region" description="Helical" evidence="1">
    <location>
        <begin position="272"/>
        <end position="301"/>
    </location>
</feature>
<dbReference type="InterPro" id="IPR046536">
    <property type="entry name" value="DUF6601"/>
</dbReference>